<reference evidence="2" key="1">
    <citation type="submission" date="2006-04" db="EMBL/GenBank/DDBJ databases">
        <title>Comparative Sequence and Genetic Analyses of the Asparagus, Onion, and Rice Genomes Reveal Similar Structures, But No Microsynteny.</title>
        <authorList>
            <person name="Jernej J."/>
            <person name="Suzuki G."/>
            <person name="McCallum J."/>
            <person name="Cheung F."/>
            <person name="Arbogast T."/>
            <person name="Tallon L.J."/>
            <person name="Smith S."/>
            <person name="Utterback T."/>
            <person name="Havey M.J."/>
            <person name="Town C.D."/>
        </authorList>
    </citation>
    <scope>NUCLEOTIDE SEQUENCE</scope>
</reference>
<gene>
    <name evidence="2" type="ORF">12.t00053</name>
</gene>
<proteinExistence type="predicted"/>
<protein>
    <submittedName>
        <fullName evidence="2">Uncharacterized protein</fullName>
    </submittedName>
</protein>
<sequence>MKCLPRMLASSLLLVDDPNIYTHWNNCLVWLITLDEFFCDLEQATNSSNRVVQTENNSVNRPSIDEDPLQVIKIRSQQSKRSPPNSVEFVDIYREIRGRFGAMFGRCLAAIGAAFELCLAAIGAAFELCLAAIGAAFELCLAAIGAAFELIVEAAFSG</sequence>
<organism evidence="2">
    <name type="scientific">Asparagus officinalis</name>
    <name type="common">Garden asparagus</name>
    <dbReference type="NCBI Taxonomy" id="4686"/>
    <lineage>
        <taxon>Eukaryota</taxon>
        <taxon>Viridiplantae</taxon>
        <taxon>Streptophyta</taxon>
        <taxon>Embryophyta</taxon>
        <taxon>Tracheophyta</taxon>
        <taxon>Spermatophyta</taxon>
        <taxon>Magnoliopsida</taxon>
        <taxon>Liliopsida</taxon>
        <taxon>Asparagales</taxon>
        <taxon>Asparagaceae</taxon>
        <taxon>Asparagoideae</taxon>
        <taxon>Asparagus</taxon>
    </lineage>
</organism>
<dbReference type="EMBL" id="AC183409">
    <property type="protein sequence ID" value="ABB55334.1"/>
    <property type="molecule type" value="Genomic_DNA"/>
</dbReference>
<dbReference type="AlphaFoldDB" id="Q2XNT8"/>
<keyword evidence="1" id="KW-0812">Transmembrane</keyword>
<feature type="transmembrane region" description="Helical" evidence="1">
    <location>
        <begin position="132"/>
        <end position="152"/>
    </location>
</feature>
<evidence type="ECO:0000313" key="2">
    <source>
        <dbReference type="EMBL" id="ABB55334.1"/>
    </source>
</evidence>
<keyword evidence="1" id="KW-1133">Transmembrane helix</keyword>
<evidence type="ECO:0000256" key="1">
    <source>
        <dbReference type="SAM" id="Phobius"/>
    </source>
</evidence>
<feature type="transmembrane region" description="Helical" evidence="1">
    <location>
        <begin position="103"/>
        <end position="126"/>
    </location>
</feature>
<accession>Q2XNT8</accession>
<keyword evidence="1" id="KW-0472">Membrane</keyword>
<name>Q2XNT8_ASPOF</name>